<feature type="transmembrane region" description="Helical" evidence="1">
    <location>
        <begin position="140"/>
        <end position="163"/>
    </location>
</feature>
<name>A0A3S0IRS9_9GAMM</name>
<protein>
    <submittedName>
        <fullName evidence="2">Paraquat-inducible protein A</fullName>
    </submittedName>
</protein>
<feature type="transmembrane region" description="Helical" evidence="1">
    <location>
        <begin position="105"/>
        <end position="128"/>
    </location>
</feature>
<organism evidence="2 3">
    <name type="scientific">Shewanella canadensis</name>
    <dbReference type="NCBI Taxonomy" id="271096"/>
    <lineage>
        <taxon>Bacteria</taxon>
        <taxon>Pseudomonadati</taxon>
        <taxon>Pseudomonadota</taxon>
        <taxon>Gammaproteobacteria</taxon>
        <taxon>Alteromonadales</taxon>
        <taxon>Shewanellaceae</taxon>
        <taxon>Shewanella</taxon>
    </lineage>
</organism>
<dbReference type="InterPro" id="IPR007498">
    <property type="entry name" value="PqiA-like"/>
</dbReference>
<dbReference type="OrthoDB" id="9800207at2"/>
<accession>A0A3S0IRS9</accession>
<keyword evidence="1" id="KW-1133">Transmembrane helix</keyword>
<dbReference type="Proteomes" id="UP000267448">
    <property type="component" value="Unassembled WGS sequence"/>
</dbReference>
<sequence>MNRLFPVIVIFISLVLLVPGVTQPILSISGTIDKSELTLAGVDHLANSFGDDSAGSGSARGMISMITGMLGLNEIEGEVEVFQKTRSIWGTIEELYRSGNAPVSALVMLFSIVIPALKLSLMLFLQFSVPEKVELKLNRFIALISKWSMADVFVVALMVSFMAGNASAGMGELLRTTANFEVGFYYFTAYCIFSILSTYLVTGRRREKALGVERRDAIIDAQ</sequence>
<dbReference type="Pfam" id="PF04403">
    <property type="entry name" value="PqiA"/>
    <property type="match status" value="1"/>
</dbReference>
<dbReference type="AlphaFoldDB" id="A0A3S0IRS9"/>
<evidence type="ECO:0000256" key="1">
    <source>
        <dbReference type="SAM" id="Phobius"/>
    </source>
</evidence>
<evidence type="ECO:0000313" key="2">
    <source>
        <dbReference type="EMBL" id="RTR38228.1"/>
    </source>
</evidence>
<gene>
    <name evidence="2" type="ORF">EKG38_14805</name>
</gene>
<keyword evidence="1" id="KW-0472">Membrane</keyword>
<evidence type="ECO:0000313" key="3">
    <source>
        <dbReference type="Proteomes" id="UP000267448"/>
    </source>
</evidence>
<proteinExistence type="predicted"/>
<feature type="transmembrane region" description="Helical" evidence="1">
    <location>
        <begin position="183"/>
        <end position="201"/>
    </location>
</feature>
<dbReference type="RefSeq" id="WP_126521004.1">
    <property type="nucleotide sequence ID" value="NZ_RXNU01000007.1"/>
</dbReference>
<comment type="caution">
    <text evidence="2">The sequence shown here is derived from an EMBL/GenBank/DDBJ whole genome shotgun (WGS) entry which is preliminary data.</text>
</comment>
<keyword evidence="1" id="KW-0812">Transmembrane</keyword>
<reference evidence="2 3" key="1">
    <citation type="submission" date="2018-12" db="EMBL/GenBank/DDBJ databases">
        <authorList>
            <person name="Yu L."/>
        </authorList>
    </citation>
    <scope>NUCLEOTIDE SEQUENCE [LARGE SCALE GENOMIC DNA]</scope>
    <source>
        <strain evidence="2 3">HAW-EB2</strain>
    </source>
</reference>
<keyword evidence="3" id="KW-1185">Reference proteome</keyword>
<dbReference type="EMBL" id="RXNU01000007">
    <property type="protein sequence ID" value="RTR38228.1"/>
    <property type="molecule type" value="Genomic_DNA"/>
</dbReference>